<feature type="compositionally biased region" description="Basic residues" evidence="6">
    <location>
        <begin position="891"/>
        <end position="902"/>
    </location>
</feature>
<evidence type="ECO:0000256" key="2">
    <source>
        <dbReference type="ARBA" id="ARBA00023015"/>
    </source>
</evidence>
<keyword evidence="9" id="KW-1185">Reference proteome</keyword>
<protein>
    <recommendedName>
        <fullName evidence="7">TF-B3 domain-containing protein</fullName>
    </recommendedName>
</protein>
<sequence length="1095" mass="123121">MDKETRQEMPNAKRPHFFDVYSAIFSSQRLKIPVRFVRHMKGRTSGLVTLEGPSGNTWHVKLIQQNDDLFLHQGWPEFVMDHFIESGDFLVFRYDGELHFTVQVFDKSSCEKEAAFHSECSQDPSDLGNSTGQKRERDEVASPSDKIFEGVPKKLRGSSSQLHLGCTVKNQEGKVDLYDGEVCKHEVVAMAKTLREAICPEETRHCGSTLRNSSIASQSKASKEKQVLDIVQFNTKASIQSRNGKEDDLYMHGRVCLSMLSAQEVAQSFTSSFPYFVRIMKSFNVSGSYTLNIPYKFSMAHLPNSKIKIVLQNLKGECWTVNSVPTTRVNTSHTLCGGWIAFVRCNDIKVGDICVFELVRECELRVHILGVGREGLDCQNGKVACSRSSGGRAPSSHKTLKVLPKKTKGKSPKASKRRQEAPFSIDVRKQCSASKTYTRAPVGSQSKAANKKLVQRRKVIEDEVGSKTKGSMRMMLALDEERAARSFSSSFPNFVRIMKQFNISGSYTLKIPYQFSTAHLPNCKTEIVLRNLKGKCWAVNSVPDSKGRMGHTFCGGWMAFVRGNDVKIGDICIFELIGECEMLVHISGNDVIQAIPTNPTSLSNDTTAWSPLSDGNFTLETHLFNKGTTQPFPALMSAFQELQNFSNSLKEPTSQSLEEARISLGSSQAPDGINSTPMPLFWRIMLVVEALLEIQMNRCSVEMGDACKDWNKWAEDIYWTHFQTFNFYQFLLSGFDRRLVIPKTFSDNLKKKLPQSATLKGPSGLTWDVELTTNDDTMFFNHGWQKFVKDHSLEETDLLVFRYNGWSQFDVLIFDGKNLCEKGASYFVRKCGQTEHDNRCLTKKRLREGSMDDVHTPLDVDAGCTSPVNSMGDDSVTVPSEQCINSLVANKRTRQSARRVGSKKPATNGEGVKSNPSDDAADSPTNKNGAQVQQFASNRRPVTEAEIKGALVLAQAASSDDTFQVVMRPTHVYKRHFLWIPTEWVMNHPLKENQEIYLRFNEGTWRAKYFYNRGRGNGGITSGWKHFVLDNNLEEFDVCLFKPADRMDGSFVLDVSIFRVVQEITPLTVLTPPSKRGRPKSIKSTNPQACDSYKM</sequence>
<evidence type="ECO:0000256" key="3">
    <source>
        <dbReference type="ARBA" id="ARBA00023125"/>
    </source>
</evidence>
<evidence type="ECO:0000256" key="1">
    <source>
        <dbReference type="ARBA" id="ARBA00004123"/>
    </source>
</evidence>
<dbReference type="Pfam" id="PF02362">
    <property type="entry name" value="B3"/>
    <property type="match status" value="5"/>
</dbReference>
<dbReference type="GO" id="GO:0003677">
    <property type="term" value="F:DNA binding"/>
    <property type="evidence" value="ECO:0007669"/>
    <property type="project" value="UniProtKB-KW"/>
</dbReference>
<dbReference type="Proteomes" id="UP001459277">
    <property type="component" value="Unassembled WGS sequence"/>
</dbReference>
<dbReference type="PANTHER" id="PTHR31391:SF106">
    <property type="entry name" value="B3 DOMAIN-CONTAINING PROTEIN OS01G0723500"/>
    <property type="match status" value="1"/>
</dbReference>
<feature type="region of interest" description="Disordered" evidence="6">
    <location>
        <begin position="386"/>
        <end position="422"/>
    </location>
</feature>
<reference evidence="8 9" key="1">
    <citation type="submission" date="2024-01" db="EMBL/GenBank/DDBJ databases">
        <title>A telomere-to-telomere, gap-free genome of sweet tea (Lithocarpus litseifolius).</title>
        <authorList>
            <person name="Zhou J."/>
        </authorList>
    </citation>
    <scope>NUCLEOTIDE SEQUENCE [LARGE SCALE GENOMIC DNA]</scope>
    <source>
        <strain evidence="8">Zhou-2022a</strain>
        <tissue evidence="8">Leaf</tissue>
    </source>
</reference>
<proteinExistence type="predicted"/>
<dbReference type="InterPro" id="IPR003340">
    <property type="entry name" value="B3_DNA-bd"/>
</dbReference>
<accession>A0AAW2E822</accession>
<feature type="region of interest" description="Disordered" evidence="6">
    <location>
        <begin position="1072"/>
        <end position="1095"/>
    </location>
</feature>
<keyword evidence="2" id="KW-0805">Transcription regulation</keyword>
<name>A0AAW2E822_9ROSI</name>
<feature type="domain" description="TF-B3" evidence="7">
    <location>
        <begin position="724"/>
        <end position="817"/>
    </location>
</feature>
<feature type="domain" description="TF-B3" evidence="7">
    <location>
        <begin position="494"/>
        <end position="590"/>
    </location>
</feature>
<dbReference type="PROSITE" id="PS50863">
    <property type="entry name" value="B3"/>
    <property type="match status" value="5"/>
</dbReference>
<evidence type="ECO:0000313" key="8">
    <source>
        <dbReference type="EMBL" id="KAL0017296.1"/>
    </source>
</evidence>
<dbReference type="SMART" id="SM01019">
    <property type="entry name" value="B3"/>
    <property type="match status" value="5"/>
</dbReference>
<feature type="compositionally biased region" description="Polar residues" evidence="6">
    <location>
        <begin position="923"/>
        <end position="937"/>
    </location>
</feature>
<feature type="compositionally biased region" description="Basic residues" evidence="6">
    <location>
        <begin position="398"/>
        <end position="416"/>
    </location>
</feature>
<evidence type="ECO:0000313" key="9">
    <source>
        <dbReference type="Proteomes" id="UP001459277"/>
    </source>
</evidence>
<feature type="compositionally biased region" description="Polar residues" evidence="6">
    <location>
        <begin position="120"/>
        <end position="132"/>
    </location>
</feature>
<feature type="compositionally biased region" description="Basic and acidic residues" evidence="6">
    <location>
        <begin position="133"/>
        <end position="151"/>
    </location>
</feature>
<organism evidence="8 9">
    <name type="scientific">Lithocarpus litseifolius</name>
    <dbReference type="NCBI Taxonomy" id="425828"/>
    <lineage>
        <taxon>Eukaryota</taxon>
        <taxon>Viridiplantae</taxon>
        <taxon>Streptophyta</taxon>
        <taxon>Embryophyta</taxon>
        <taxon>Tracheophyta</taxon>
        <taxon>Spermatophyta</taxon>
        <taxon>Magnoliopsida</taxon>
        <taxon>eudicotyledons</taxon>
        <taxon>Gunneridae</taxon>
        <taxon>Pentapetalae</taxon>
        <taxon>rosids</taxon>
        <taxon>fabids</taxon>
        <taxon>Fagales</taxon>
        <taxon>Fagaceae</taxon>
        <taxon>Lithocarpus</taxon>
    </lineage>
</organism>
<feature type="region of interest" description="Disordered" evidence="6">
    <location>
        <begin position="889"/>
        <end position="940"/>
    </location>
</feature>
<comment type="caution">
    <text evidence="8">The sequence shown here is derived from an EMBL/GenBank/DDBJ whole genome shotgun (WGS) entry which is preliminary data.</text>
</comment>
<evidence type="ECO:0000256" key="6">
    <source>
        <dbReference type="SAM" id="MobiDB-lite"/>
    </source>
</evidence>
<dbReference type="InterPro" id="IPR044837">
    <property type="entry name" value="REM16-like"/>
</dbReference>
<feature type="domain" description="TF-B3" evidence="7">
    <location>
        <begin position="276"/>
        <end position="372"/>
    </location>
</feature>
<dbReference type="GO" id="GO:0005634">
    <property type="term" value="C:nucleus"/>
    <property type="evidence" value="ECO:0007669"/>
    <property type="project" value="UniProtKB-SubCell"/>
</dbReference>
<dbReference type="EMBL" id="JAZDWU010000001">
    <property type="protein sequence ID" value="KAL0017296.1"/>
    <property type="molecule type" value="Genomic_DNA"/>
</dbReference>
<dbReference type="Gene3D" id="2.40.330.10">
    <property type="entry name" value="DNA-binding pseudobarrel domain"/>
    <property type="match status" value="5"/>
</dbReference>
<dbReference type="SUPFAM" id="SSF101936">
    <property type="entry name" value="DNA-binding pseudobarrel domain"/>
    <property type="match status" value="5"/>
</dbReference>
<evidence type="ECO:0000256" key="4">
    <source>
        <dbReference type="ARBA" id="ARBA00023163"/>
    </source>
</evidence>
<keyword evidence="4" id="KW-0804">Transcription</keyword>
<dbReference type="InterPro" id="IPR015300">
    <property type="entry name" value="DNA-bd_pseudobarrel_sf"/>
</dbReference>
<keyword evidence="3" id="KW-0238">DNA-binding</keyword>
<comment type="subcellular location">
    <subcellularLocation>
        <location evidence="1">Nucleus</location>
    </subcellularLocation>
</comment>
<dbReference type="CDD" id="cd10017">
    <property type="entry name" value="B3_DNA"/>
    <property type="match status" value="5"/>
</dbReference>
<feature type="domain" description="TF-B3" evidence="7">
    <location>
        <begin position="15"/>
        <end position="108"/>
    </location>
</feature>
<evidence type="ECO:0000259" key="7">
    <source>
        <dbReference type="PROSITE" id="PS50863"/>
    </source>
</evidence>
<feature type="region of interest" description="Disordered" evidence="6">
    <location>
        <begin position="120"/>
        <end position="151"/>
    </location>
</feature>
<gene>
    <name evidence="8" type="ORF">SO802_004365</name>
</gene>
<feature type="domain" description="TF-B3" evidence="7">
    <location>
        <begin position="963"/>
        <end position="1061"/>
    </location>
</feature>
<dbReference type="PANTHER" id="PTHR31391">
    <property type="entry name" value="B3 DOMAIN-CONTAINING PROTEIN OS11G0197600-RELATED"/>
    <property type="match status" value="1"/>
</dbReference>
<keyword evidence="5" id="KW-0539">Nucleus</keyword>
<dbReference type="AlphaFoldDB" id="A0AAW2E822"/>
<evidence type="ECO:0000256" key="5">
    <source>
        <dbReference type="ARBA" id="ARBA00023242"/>
    </source>
</evidence>